<dbReference type="GO" id="GO:0005524">
    <property type="term" value="F:ATP binding"/>
    <property type="evidence" value="ECO:0007669"/>
    <property type="project" value="InterPro"/>
</dbReference>
<name>A0AAJ0FSH4_9HYPO</name>
<dbReference type="InterPro" id="IPR002110">
    <property type="entry name" value="Ankyrin_rpt"/>
</dbReference>
<evidence type="ECO:0000256" key="4">
    <source>
        <dbReference type="SAM" id="Phobius"/>
    </source>
</evidence>
<keyword evidence="2" id="KW-0040">ANK repeat</keyword>
<dbReference type="PROSITE" id="PS00108">
    <property type="entry name" value="PROTEIN_KINASE_ST"/>
    <property type="match status" value="1"/>
</dbReference>
<evidence type="ECO:0000256" key="3">
    <source>
        <dbReference type="SAM" id="MobiDB-lite"/>
    </source>
</evidence>
<feature type="repeat" description="ANK" evidence="2">
    <location>
        <begin position="710"/>
        <end position="742"/>
    </location>
</feature>
<dbReference type="SUPFAM" id="SSF48403">
    <property type="entry name" value="Ankyrin repeat"/>
    <property type="match status" value="1"/>
</dbReference>
<feature type="repeat" description="ANK" evidence="2">
    <location>
        <begin position="602"/>
        <end position="634"/>
    </location>
</feature>
<keyword evidence="4" id="KW-0812">Transmembrane</keyword>
<feature type="domain" description="Protein kinase" evidence="5">
    <location>
        <begin position="75"/>
        <end position="396"/>
    </location>
</feature>
<feature type="compositionally biased region" description="Polar residues" evidence="3">
    <location>
        <begin position="1"/>
        <end position="16"/>
    </location>
</feature>
<dbReference type="PANTHER" id="PTHR44329">
    <property type="entry name" value="SERINE/THREONINE-PROTEIN KINASE TNNI3K-RELATED"/>
    <property type="match status" value="1"/>
</dbReference>
<accession>A0AAJ0FSH4</accession>
<dbReference type="Proteomes" id="UP001251528">
    <property type="component" value="Unassembled WGS sequence"/>
</dbReference>
<dbReference type="InterPro" id="IPR008271">
    <property type="entry name" value="Ser/Thr_kinase_AS"/>
</dbReference>
<dbReference type="InterPro" id="IPR011009">
    <property type="entry name" value="Kinase-like_dom_sf"/>
</dbReference>
<dbReference type="InterPro" id="IPR036770">
    <property type="entry name" value="Ankyrin_rpt-contain_sf"/>
</dbReference>
<dbReference type="SUPFAM" id="SSF56112">
    <property type="entry name" value="Protein kinase-like (PK-like)"/>
    <property type="match status" value="1"/>
</dbReference>
<keyword evidence="4" id="KW-1133">Transmembrane helix</keyword>
<feature type="transmembrane region" description="Helical" evidence="4">
    <location>
        <begin position="1317"/>
        <end position="1343"/>
    </location>
</feature>
<reference evidence="6" key="1">
    <citation type="submission" date="2023-06" db="EMBL/GenBank/DDBJ databases">
        <title>Conoideocrella luteorostrata (Hypocreales: Clavicipitaceae), a potential biocontrol fungus for elongate hemlock scale in United States Christmas tree production areas.</title>
        <authorList>
            <person name="Barrett H."/>
            <person name="Lovett B."/>
            <person name="Macias A.M."/>
            <person name="Stajich J.E."/>
            <person name="Kasson M.T."/>
        </authorList>
    </citation>
    <scope>NUCLEOTIDE SEQUENCE</scope>
    <source>
        <strain evidence="6">ARSEF 14590</strain>
    </source>
</reference>
<evidence type="ECO:0000259" key="5">
    <source>
        <dbReference type="PROSITE" id="PS50011"/>
    </source>
</evidence>
<dbReference type="Pfam" id="PF00023">
    <property type="entry name" value="Ank"/>
    <property type="match status" value="1"/>
</dbReference>
<keyword evidence="4" id="KW-0472">Membrane</keyword>
<organism evidence="6 7">
    <name type="scientific">Conoideocrella luteorostrata</name>
    <dbReference type="NCBI Taxonomy" id="1105319"/>
    <lineage>
        <taxon>Eukaryota</taxon>
        <taxon>Fungi</taxon>
        <taxon>Dikarya</taxon>
        <taxon>Ascomycota</taxon>
        <taxon>Pezizomycotina</taxon>
        <taxon>Sordariomycetes</taxon>
        <taxon>Hypocreomycetidae</taxon>
        <taxon>Hypocreales</taxon>
        <taxon>Clavicipitaceae</taxon>
        <taxon>Conoideocrella</taxon>
    </lineage>
</organism>
<comment type="caution">
    <text evidence="6">The sequence shown here is derived from an EMBL/GenBank/DDBJ whole genome shotgun (WGS) entry which is preliminary data.</text>
</comment>
<feature type="region of interest" description="Disordered" evidence="3">
    <location>
        <begin position="1"/>
        <end position="42"/>
    </location>
</feature>
<dbReference type="InterPro" id="IPR000719">
    <property type="entry name" value="Prot_kinase_dom"/>
</dbReference>
<dbReference type="Pfam" id="PF12796">
    <property type="entry name" value="Ank_2"/>
    <property type="match status" value="1"/>
</dbReference>
<dbReference type="GO" id="GO:0004674">
    <property type="term" value="F:protein serine/threonine kinase activity"/>
    <property type="evidence" value="ECO:0007669"/>
    <property type="project" value="TreeGrafter"/>
</dbReference>
<dbReference type="PANTHER" id="PTHR44329:SF214">
    <property type="entry name" value="PROTEIN KINASE DOMAIN-CONTAINING PROTEIN"/>
    <property type="match status" value="1"/>
</dbReference>
<proteinExistence type="inferred from homology"/>
<dbReference type="InterPro" id="IPR051681">
    <property type="entry name" value="Ser/Thr_Kinases-Pseudokinases"/>
</dbReference>
<evidence type="ECO:0000256" key="1">
    <source>
        <dbReference type="ARBA" id="ARBA00005843"/>
    </source>
</evidence>
<protein>
    <recommendedName>
        <fullName evidence="5">Protein kinase domain-containing protein</fullName>
    </recommendedName>
</protein>
<comment type="similarity">
    <text evidence="1">Belongs to the protein kinase superfamily. TKL Ser/Thr protein kinase family.</text>
</comment>
<feature type="compositionally biased region" description="Polar residues" evidence="3">
    <location>
        <begin position="28"/>
        <end position="42"/>
    </location>
</feature>
<gene>
    <name evidence="6" type="ORF">QQS21_012671</name>
</gene>
<dbReference type="SMART" id="SM00220">
    <property type="entry name" value="S_TKc"/>
    <property type="match status" value="1"/>
</dbReference>
<dbReference type="Gene3D" id="1.25.40.20">
    <property type="entry name" value="Ankyrin repeat-containing domain"/>
    <property type="match status" value="1"/>
</dbReference>
<evidence type="ECO:0000313" key="7">
    <source>
        <dbReference type="Proteomes" id="UP001251528"/>
    </source>
</evidence>
<evidence type="ECO:0000256" key="2">
    <source>
        <dbReference type="PROSITE-ProRule" id="PRU00023"/>
    </source>
</evidence>
<dbReference type="PROSITE" id="PS50011">
    <property type="entry name" value="PROTEIN_KINASE_DOM"/>
    <property type="match status" value="1"/>
</dbReference>
<dbReference type="Gene3D" id="1.10.510.10">
    <property type="entry name" value="Transferase(Phosphotransferase) domain 1"/>
    <property type="match status" value="1"/>
</dbReference>
<dbReference type="EMBL" id="JASWJB010000589">
    <property type="protein sequence ID" value="KAK2589648.1"/>
    <property type="molecule type" value="Genomic_DNA"/>
</dbReference>
<evidence type="ECO:0000313" key="6">
    <source>
        <dbReference type="EMBL" id="KAK2589648.1"/>
    </source>
</evidence>
<dbReference type="Pfam" id="PF00069">
    <property type="entry name" value="Pkinase"/>
    <property type="match status" value="1"/>
</dbReference>
<keyword evidence="7" id="KW-1185">Reference proteome</keyword>
<dbReference type="PROSITE" id="PS50088">
    <property type="entry name" value="ANK_REPEAT"/>
    <property type="match status" value="2"/>
</dbReference>
<dbReference type="SMART" id="SM00248">
    <property type="entry name" value="ANK"/>
    <property type="match status" value="3"/>
</dbReference>
<sequence>MTSDFSQSDVSFGSLSTDRRRQIEGSPELTSQYFSSVAGNNSGDDLNPDGAPSWFRLLEIVALHNIPIVKEEELTRIQAAVRSGNFGSVEAAAWNGGTRTSSDAQRVVAIKKFDKAVSADNGGPQRERQRRYCKLVRDVMFEIEIMGRCDHPNLVKLLGILFRDSPSGSDVSGDDAGGMVCPMLVMEAADARCPDLEAWRQDQATISPDVVCSIASGVADGLGVLHSLGVVHADLKPTNVLMFRQGRDGQWQPKLADFGLSGITVSGDSPRGGSRRWNAPECLPGATAELAAYSVHPCRDIYAFGLLLFYLLQGWELFSKYDGDVDALKLHDRDPVAEYGWSLAAEGGWDARVFRTIIYSTLRRHPKDRFLNIRGISVLISGSSQTSLLATARAWFRAGKTPVDFSTFQPFGRASVSREHRISEMAGIFSPISLMSLVHNGSEIPNPLKRLLVSQFKTLAIEHALPLKDIPFGLRIIALASMTDEDQASLQAQRPDVRQFKQELDSNPFKLIGEDTDYMKVFAQPQQMIAAAVLSHEKYPQRPEEMSRDLHHLGLSSQDLGTGPAISAWQVSEVHVAAYRGNHAALANCIARGETSLCDDDTRWTPLHSAILGQDKRATKMLLKGGADVNAQLGPTSTLSLLPLHLALMLDDTAMAELLLKRKDIDIWAREYGWWSFTAAHLAAEFCEGDAAMKLLLSREKLLAKSKDVRRRTPLHRAAAARNLDGIKTLLRYGADINVPDISGITPLHKAYAAGNGFQGSMEVTSLDPRNPNNRRGQVTMLDISESEFNEAIQERGLGGLGFMNLTFIQSMAPLLSRMVDKFEPFLARCPSDHDPFVRVNKAQIMRTSNPESMVMIELIFSWLAGTKRTMPREEFGRRFHALHFPSLAVDEFELNLRTAAKDVAESILVPLGAKAPGQKGVTYISDDRGREVVYYLLDKGASAEAENTTCYTPECYAYRPSDMTWVKFLMRETLPNFEPSEACVKAPVRYTQHDGESMELPSLVVKTFKGGFSIWGWISTVVPCPNGLLLAGMGGRLAAARDAVPVPNYDVIIEVWMFPPNDAITKTRLLFSRRMPMNRVFPEPGRGYITILGSLRVKHKCRLLVNMRSDISPEAKVGRFVFSGFKLDGKRSISPGDIPELEPDTEGLAVEVGPLEISGDMSPINPKTEDGVPRFLLPRFGSLGETTNTHWRPFVEPSTANSAANPFLAEFAEMMTANWMDLSKPNRNLYLRKRIETDSGVHYGPKKMFHSIGQAKATVAAWLPRRTWSQVYTSFQTTTPIALVLYSLQLVADGLHGLMVRYLGGGEMVARADLPWFVVGISRLSSFLNLVMLIVLVGGMLWV</sequence>
<dbReference type="Gene3D" id="3.30.200.20">
    <property type="entry name" value="Phosphorylase Kinase, domain 1"/>
    <property type="match status" value="1"/>
</dbReference>
<dbReference type="PROSITE" id="PS50297">
    <property type="entry name" value="ANK_REP_REGION"/>
    <property type="match status" value="2"/>
</dbReference>